<dbReference type="Proteomes" id="UP001165489">
    <property type="component" value="Unassembled WGS sequence"/>
</dbReference>
<comment type="subunit">
    <text evidence="8">Homodimer.</text>
</comment>
<feature type="binding site" evidence="8">
    <location>
        <begin position="30"/>
        <end position="37"/>
    </location>
    <ligand>
        <name>ATP</name>
        <dbReference type="ChEBI" id="CHEBI:30616"/>
    </ligand>
</feature>
<keyword evidence="5 8" id="KW-0547">Nucleotide-binding</keyword>
<evidence type="ECO:0000256" key="8">
    <source>
        <dbReference type="HAMAP-Rule" id="MF_00158"/>
    </source>
</evidence>
<comment type="function">
    <text evidence="8">Catalyzes the condensation of pantoate with beta-alanine in an ATP-dependent reaction via a pantoyl-adenylate intermediate.</text>
</comment>
<feature type="binding site" evidence="8">
    <location>
        <position position="61"/>
    </location>
    <ligand>
        <name>beta-alanine</name>
        <dbReference type="ChEBI" id="CHEBI:57966"/>
    </ligand>
</feature>
<feature type="binding site" evidence="8">
    <location>
        <position position="61"/>
    </location>
    <ligand>
        <name>(R)-pantoate</name>
        <dbReference type="ChEBI" id="CHEBI:15980"/>
    </ligand>
</feature>
<dbReference type="Pfam" id="PF02569">
    <property type="entry name" value="Pantoate_ligase"/>
    <property type="match status" value="1"/>
</dbReference>
<comment type="caution">
    <text evidence="9">The sequence shown here is derived from an EMBL/GenBank/DDBJ whole genome shotgun (WGS) entry which is preliminary data.</text>
</comment>
<dbReference type="CDD" id="cd00560">
    <property type="entry name" value="PanC"/>
    <property type="match status" value="1"/>
</dbReference>
<dbReference type="HAMAP" id="MF_00158">
    <property type="entry name" value="PanC"/>
    <property type="match status" value="1"/>
</dbReference>
<dbReference type="PANTHER" id="PTHR21299:SF1">
    <property type="entry name" value="PANTOATE--BETA-ALANINE LIGASE"/>
    <property type="match status" value="1"/>
</dbReference>
<feature type="binding site" evidence="8">
    <location>
        <position position="153"/>
    </location>
    <ligand>
        <name>(R)-pantoate</name>
        <dbReference type="ChEBI" id="CHEBI:15980"/>
    </ligand>
</feature>
<keyword evidence="4 8" id="KW-0566">Pantothenate biosynthesis</keyword>
<evidence type="ECO:0000256" key="7">
    <source>
        <dbReference type="ARBA" id="ARBA00048258"/>
    </source>
</evidence>
<comment type="miscellaneous">
    <text evidence="8">The reaction proceeds by a bi uni uni bi ping pong mechanism.</text>
</comment>
<dbReference type="Gene3D" id="3.30.1300.10">
    <property type="entry name" value="Pantoate-beta-alanine ligase, C-terminal domain"/>
    <property type="match status" value="1"/>
</dbReference>
<feature type="active site" description="Proton donor" evidence="8">
    <location>
        <position position="37"/>
    </location>
</feature>
<evidence type="ECO:0000313" key="9">
    <source>
        <dbReference type="EMBL" id="MCH7407881.1"/>
    </source>
</evidence>
<comment type="catalytic activity">
    <reaction evidence="7 8">
        <text>(R)-pantoate + beta-alanine + ATP = (R)-pantothenate + AMP + diphosphate + H(+)</text>
        <dbReference type="Rhea" id="RHEA:10912"/>
        <dbReference type="ChEBI" id="CHEBI:15378"/>
        <dbReference type="ChEBI" id="CHEBI:15980"/>
        <dbReference type="ChEBI" id="CHEBI:29032"/>
        <dbReference type="ChEBI" id="CHEBI:30616"/>
        <dbReference type="ChEBI" id="CHEBI:33019"/>
        <dbReference type="ChEBI" id="CHEBI:57966"/>
        <dbReference type="ChEBI" id="CHEBI:456215"/>
        <dbReference type="EC" id="6.3.2.1"/>
    </reaction>
</comment>
<evidence type="ECO:0000256" key="3">
    <source>
        <dbReference type="ARBA" id="ARBA00022598"/>
    </source>
</evidence>
<keyword evidence="3 8" id="KW-0436">Ligase</keyword>
<dbReference type="InterPro" id="IPR014729">
    <property type="entry name" value="Rossmann-like_a/b/a_fold"/>
</dbReference>
<comment type="pathway">
    <text evidence="1 8">Cofactor biosynthesis; (R)-pantothenate biosynthesis; (R)-pantothenate from (R)-pantoate and beta-alanine: step 1/1.</text>
</comment>
<dbReference type="SUPFAM" id="SSF52374">
    <property type="entry name" value="Nucleotidylyl transferase"/>
    <property type="match status" value="1"/>
</dbReference>
<evidence type="ECO:0000256" key="2">
    <source>
        <dbReference type="ARBA" id="ARBA00009256"/>
    </source>
</evidence>
<comment type="subcellular location">
    <subcellularLocation>
        <location evidence="8">Cytoplasm</location>
    </subcellularLocation>
</comment>
<feature type="binding site" evidence="8">
    <location>
        <begin position="147"/>
        <end position="150"/>
    </location>
    <ligand>
        <name>ATP</name>
        <dbReference type="ChEBI" id="CHEBI:30616"/>
    </ligand>
</feature>
<evidence type="ECO:0000256" key="6">
    <source>
        <dbReference type="ARBA" id="ARBA00022840"/>
    </source>
</evidence>
<gene>
    <name evidence="8 9" type="primary">panC</name>
    <name evidence="9" type="ORF">MM239_00610</name>
</gene>
<evidence type="ECO:0000256" key="1">
    <source>
        <dbReference type="ARBA" id="ARBA00004990"/>
    </source>
</evidence>
<feature type="binding site" evidence="8">
    <location>
        <position position="176"/>
    </location>
    <ligand>
        <name>ATP</name>
        <dbReference type="ChEBI" id="CHEBI:30616"/>
    </ligand>
</feature>
<protein>
    <recommendedName>
        <fullName evidence="8">Pantothenate synthetase</fullName>
        <shortName evidence="8">PS</shortName>
        <ecNumber evidence="8">6.3.2.1</ecNumber>
    </recommendedName>
    <alternativeName>
        <fullName evidence="8">Pantoate--beta-alanine ligase</fullName>
    </alternativeName>
    <alternativeName>
        <fullName evidence="8">Pantoate-activating enzyme</fullName>
    </alternativeName>
</protein>
<proteinExistence type="inferred from homology"/>
<keyword evidence="10" id="KW-1185">Reference proteome</keyword>
<evidence type="ECO:0000256" key="5">
    <source>
        <dbReference type="ARBA" id="ARBA00022741"/>
    </source>
</evidence>
<dbReference type="NCBIfam" id="TIGR00018">
    <property type="entry name" value="panC"/>
    <property type="match status" value="1"/>
</dbReference>
<dbReference type="PANTHER" id="PTHR21299">
    <property type="entry name" value="CYTIDYLATE KINASE/PANTOATE-BETA-ALANINE LIGASE"/>
    <property type="match status" value="1"/>
</dbReference>
<reference evidence="9" key="1">
    <citation type="submission" date="2022-03" db="EMBL/GenBank/DDBJ databases">
        <title>De novo assembled genomes of Belliella spp. (Cyclobacteriaceae) strains.</title>
        <authorList>
            <person name="Szabo A."/>
            <person name="Korponai K."/>
            <person name="Felfoldi T."/>
        </authorList>
    </citation>
    <scope>NUCLEOTIDE SEQUENCE</scope>
    <source>
        <strain evidence="9">DSM 111904</strain>
    </source>
</reference>
<evidence type="ECO:0000256" key="4">
    <source>
        <dbReference type="ARBA" id="ARBA00022655"/>
    </source>
</evidence>
<keyword evidence="8" id="KW-0963">Cytoplasm</keyword>
<accession>A0ABS9UUN7</accession>
<sequence length="281" mass="31957">MEILRTKVEVRSKLSQVRNSQKNIGFIPTMGALHEGHLMLVENAKLNSDVVVASIFVNPTQFNNVEDFEKYPITVDKDLELLKQKQVDFVFIPTVEELYSSKSILKFDFGYLDNTLEGAFRPGHFSGVGLVVSKLLNIVKPHKSYFGQKDLQQVAVIKRLVEELEFDVQVVTVPTIREHDGLAMSSRNIRLSPEGRTKSTILFQSLTYAKDELKSGKDWFKIKEQVVNRFLHSAMCSLEYFELVDTHTLEIKNSISDVSQASICIAAYVEDVRLIDNLEII</sequence>
<organism evidence="9 10">
    <name type="scientific">Belliella filtrata</name>
    <dbReference type="NCBI Taxonomy" id="2923435"/>
    <lineage>
        <taxon>Bacteria</taxon>
        <taxon>Pseudomonadati</taxon>
        <taxon>Bacteroidota</taxon>
        <taxon>Cytophagia</taxon>
        <taxon>Cytophagales</taxon>
        <taxon>Cyclobacteriaceae</taxon>
        <taxon>Belliella</taxon>
    </lineage>
</organism>
<comment type="similarity">
    <text evidence="2 8">Belongs to the pantothenate synthetase family.</text>
</comment>
<evidence type="ECO:0000313" key="10">
    <source>
        <dbReference type="Proteomes" id="UP001165489"/>
    </source>
</evidence>
<name>A0ABS9UUN7_9BACT</name>
<feature type="binding site" evidence="8">
    <location>
        <begin position="184"/>
        <end position="187"/>
    </location>
    <ligand>
        <name>ATP</name>
        <dbReference type="ChEBI" id="CHEBI:30616"/>
    </ligand>
</feature>
<keyword evidence="6 8" id="KW-0067">ATP-binding</keyword>
<dbReference type="RefSeq" id="WP_241345821.1">
    <property type="nucleotide sequence ID" value="NZ_JAKZGP010000001.1"/>
</dbReference>
<dbReference type="InterPro" id="IPR042176">
    <property type="entry name" value="Pantoate_ligase_C"/>
</dbReference>
<dbReference type="EMBL" id="JAKZGP010000001">
    <property type="protein sequence ID" value="MCH7407881.1"/>
    <property type="molecule type" value="Genomic_DNA"/>
</dbReference>
<dbReference type="InterPro" id="IPR003721">
    <property type="entry name" value="Pantoate_ligase"/>
</dbReference>
<dbReference type="Gene3D" id="3.40.50.620">
    <property type="entry name" value="HUPs"/>
    <property type="match status" value="1"/>
</dbReference>
<dbReference type="GO" id="GO:0016874">
    <property type="term" value="F:ligase activity"/>
    <property type="evidence" value="ECO:0007669"/>
    <property type="project" value="UniProtKB-KW"/>
</dbReference>
<dbReference type="EC" id="6.3.2.1" evidence="8"/>